<dbReference type="Gramene" id="mRNA:HanXRQr2_Chr08g0326951">
    <property type="protein sequence ID" value="mRNA:HanXRQr2_Chr08g0326951"/>
    <property type="gene ID" value="HanXRQr2_Chr08g0326951"/>
</dbReference>
<dbReference type="EMBL" id="MNCJ02000323">
    <property type="protein sequence ID" value="KAF5794336.1"/>
    <property type="molecule type" value="Genomic_DNA"/>
</dbReference>
<protein>
    <submittedName>
        <fullName evidence="6">Cytochrome P450 superfamily</fullName>
    </submittedName>
</protein>
<dbReference type="AlphaFoldDB" id="A0A9K3ICF6"/>
<reference evidence="6" key="2">
    <citation type="submission" date="2020-06" db="EMBL/GenBank/DDBJ databases">
        <title>Helianthus annuus Genome sequencing and assembly Release 2.</title>
        <authorList>
            <person name="Gouzy J."/>
            <person name="Langlade N."/>
            <person name="Munos S."/>
        </authorList>
    </citation>
    <scope>NUCLEOTIDE SEQUENCE</scope>
    <source>
        <tissue evidence="6">Leaves</tissue>
    </source>
</reference>
<keyword evidence="3" id="KW-0479">Metal-binding</keyword>
<organism evidence="6 7">
    <name type="scientific">Helianthus annuus</name>
    <name type="common">Common sunflower</name>
    <dbReference type="NCBI Taxonomy" id="4232"/>
    <lineage>
        <taxon>Eukaryota</taxon>
        <taxon>Viridiplantae</taxon>
        <taxon>Streptophyta</taxon>
        <taxon>Embryophyta</taxon>
        <taxon>Tracheophyta</taxon>
        <taxon>Spermatophyta</taxon>
        <taxon>Magnoliopsida</taxon>
        <taxon>eudicotyledons</taxon>
        <taxon>Gunneridae</taxon>
        <taxon>Pentapetalae</taxon>
        <taxon>asterids</taxon>
        <taxon>campanulids</taxon>
        <taxon>Asterales</taxon>
        <taxon>Asteraceae</taxon>
        <taxon>Asteroideae</taxon>
        <taxon>Heliantheae alliance</taxon>
        <taxon>Heliantheae</taxon>
        <taxon>Helianthus</taxon>
    </lineage>
</organism>
<evidence type="ECO:0000256" key="3">
    <source>
        <dbReference type="ARBA" id="ARBA00022723"/>
    </source>
</evidence>
<evidence type="ECO:0000256" key="1">
    <source>
        <dbReference type="ARBA" id="ARBA00001971"/>
    </source>
</evidence>
<dbReference type="GO" id="GO:0005506">
    <property type="term" value="F:iron ion binding"/>
    <property type="evidence" value="ECO:0007669"/>
    <property type="project" value="InterPro"/>
</dbReference>
<keyword evidence="4" id="KW-0560">Oxidoreductase</keyword>
<sequence length="209" mass="24315">MYIHKKQRVVTPTNWPVFGTTPTLLVNAHRLHEYTTSVLLQSRGTFMFKGLLFANMDMLFTTDPLDIYHILSKNFSNYPKGDKFRRIFDALGDGILNSDDGEEAILLRHVTPPFLWKLQHIHRVGNEKKLSDAWKSLDHFIYKFMAQKQKEYDRVSHEAERFIFFTAIMRELKDYSGTSLDLTKFLRDTLVNLAAAGKDSVTSALSWFF</sequence>
<name>A0A9K3ICF6_HELAN</name>
<accession>A0A9K3ICF6</accession>
<comment type="cofactor">
    <cofactor evidence="1">
        <name>heme</name>
        <dbReference type="ChEBI" id="CHEBI:30413"/>
    </cofactor>
</comment>
<dbReference type="Proteomes" id="UP000215914">
    <property type="component" value="Unassembled WGS sequence"/>
</dbReference>
<evidence type="ECO:0000256" key="5">
    <source>
        <dbReference type="ARBA" id="ARBA00023004"/>
    </source>
</evidence>
<evidence type="ECO:0000313" key="7">
    <source>
        <dbReference type="Proteomes" id="UP000215914"/>
    </source>
</evidence>
<dbReference type="InterPro" id="IPR036396">
    <property type="entry name" value="Cyt_P450_sf"/>
</dbReference>
<proteinExistence type="inferred from homology"/>
<evidence type="ECO:0000256" key="2">
    <source>
        <dbReference type="ARBA" id="ARBA00010617"/>
    </source>
</evidence>
<dbReference type="GO" id="GO:0016705">
    <property type="term" value="F:oxidoreductase activity, acting on paired donors, with incorporation or reduction of molecular oxygen"/>
    <property type="evidence" value="ECO:0007669"/>
    <property type="project" value="InterPro"/>
</dbReference>
<dbReference type="Gene3D" id="1.10.630.10">
    <property type="entry name" value="Cytochrome P450"/>
    <property type="match status" value="1"/>
</dbReference>
<comment type="similarity">
    <text evidence="2">Belongs to the cytochrome P450 family.</text>
</comment>
<dbReference type="GO" id="GO:0004497">
    <property type="term" value="F:monooxygenase activity"/>
    <property type="evidence" value="ECO:0007669"/>
    <property type="project" value="InterPro"/>
</dbReference>
<dbReference type="SUPFAM" id="SSF48264">
    <property type="entry name" value="Cytochrome P450"/>
    <property type="match status" value="1"/>
</dbReference>
<dbReference type="GO" id="GO:0020037">
    <property type="term" value="F:heme binding"/>
    <property type="evidence" value="ECO:0007669"/>
    <property type="project" value="InterPro"/>
</dbReference>
<keyword evidence="7" id="KW-1185">Reference proteome</keyword>
<evidence type="ECO:0000256" key="4">
    <source>
        <dbReference type="ARBA" id="ARBA00023002"/>
    </source>
</evidence>
<reference evidence="6" key="1">
    <citation type="journal article" date="2017" name="Nature">
        <title>The sunflower genome provides insights into oil metabolism, flowering and Asterid evolution.</title>
        <authorList>
            <person name="Badouin H."/>
            <person name="Gouzy J."/>
            <person name="Grassa C.J."/>
            <person name="Murat F."/>
            <person name="Staton S.E."/>
            <person name="Cottret L."/>
            <person name="Lelandais-Briere C."/>
            <person name="Owens G.L."/>
            <person name="Carrere S."/>
            <person name="Mayjonade B."/>
            <person name="Legrand L."/>
            <person name="Gill N."/>
            <person name="Kane N.C."/>
            <person name="Bowers J.E."/>
            <person name="Hubner S."/>
            <person name="Bellec A."/>
            <person name="Berard A."/>
            <person name="Berges H."/>
            <person name="Blanchet N."/>
            <person name="Boniface M.C."/>
            <person name="Brunel D."/>
            <person name="Catrice O."/>
            <person name="Chaidir N."/>
            <person name="Claudel C."/>
            <person name="Donnadieu C."/>
            <person name="Faraut T."/>
            <person name="Fievet G."/>
            <person name="Helmstetter N."/>
            <person name="King M."/>
            <person name="Knapp S.J."/>
            <person name="Lai Z."/>
            <person name="Le Paslier M.C."/>
            <person name="Lippi Y."/>
            <person name="Lorenzon L."/>
            <person name="Mandel J.R."/>
            <person name="Marage G."/>
            <person name="Marchand G."/>
            <person name="Marquand E."/>
            <person name="Bret-Mestries E."/>
            <person name="Morien E."/>
            <person name="Nambeesan S."/>
            <person name="Nguyen T."/>
            <person name="Pegot-Espagnet P."/>
            <person name="Pouilly N."/>
            <person name="Raftis F."/>
            <person name="Sallet E."/>
            <person name="Schiex T."/>
            <person name="Thomas J."/>
            <person name="Vandecasteele C."/>
            <person name="Vares D."/>
            <person name="Vear F."/>
            <person name="Vautrin S."/>
            <person name="Crespi M."/>
            <person name="Mangin B."/>
            <person name="Burke J.M."/>
            <person name="Salse J."/>
            <person name="Munos S."/>
            <person name="Vincourt P."/>
            <person name="Rieseberg L.H."/>
            <person name="Langlade N.B."/>
        </authorList>
    </citation>
    <scope>NUCLEOTIDE SEQUENCE</scope>
    <source>
        <tissue evidence="6">Leaves</tissue>
    </source>
</reference>
<dbReference type="PANTHER" id="PTHR24296">
    <property type="entry name" value="CYTOCHROME P450"/>
    <property type="match status" value="1"/>
</dbReference>
<keyword evidence="5" id="KW-0408">Iron</keyword>
<evidence type="ECO:0000313" key="6">
    <source>
        <dbReference type="EMBL" id="KAF5794336.1"/>
    </source>
</evidence>
<comment type="caution">
    <text evidence="6">The sequence shown here is derived from an EMBL/GenBank/DDBJ whole genome shotgun (WGS) entry which is preliminary data.</text>
</comment>
<gene>
    <name evidence="6" type="ORF">HanXRQr2_Chr08g0326951</name>
</gene>